<protein>
    <recommendedName>
        <fullName evidence="3">Fumarylacetoacetase-like C-terminal domain-containing protein</fullName>
    </recommendedName>
</protein>
<evidence type="ECO:0000313" key="4">
    <source>
        <dbReference type="EnsemblProtists" id="PYU1_T014060"/>
    </source>
</evidence>
<dbReference type="STRING" id="431595.K3XA11"/>
<dbReference type="InterPro" id="IPR036663">
    <property type="entry name" value="Fumarylacetoacetase_C_sf"/>
</dbReference>
<feature type="domain" description="Fumarylacetoacetase-like C-terminal" evidence="3">
    <location>
        <begin position="68"/>
        <end position="276"/>
    </location>
</feature>
<dbReference type="InParanoid" id="K3XA11"/>
<keyword evidence="5" id="KW-1185">Reference proteome</keyword>
<sequence length="282" mass="30503">MSTSTAARATAVVRFIDTSGSIRCGQREATTSDSVRLVEHDDPLGSLKFTGERATIKKLLTPVEPSQILCIGLNYRKHAQETNMPEPKHPVLFSKGLNTLQDPNEPVVIPRIASSPPEVDYECELAVVLKETIKNVSVEDALKYVGGYTCANDISARRWQGARGGNQWVRAKTFDTFCPIGPVLVTPEVIPDPQKLRIATYLNGECMQNSSTGDMIFSVAELISQLSQDITLPKGTLILTGTPEGVGFTRKPAVFLAPGDVVEIDIESIGRLVNPVIAASAL</sequence>
<dbReference type="EnsemblProtists" id="PYU1_T014060">
    <property type="protein sequence ID" value="PYU1_T014060"/>
    <property type="gene ID" value="PYU1_G014031"/>
</dbReference>
<dbReference type="SUPFAM" id="SSF56529">
    <property type="entry name" value="FAH"/>
    <property type="match status" value="1"/>
</dbReference>
<dbReference type="PANTHER" id="PTHR11820:SF7">
    <property type="entry name" value="ACYLPYRUVASE FAHD1, MITOCHONDRIAL"/>
    <property type="match status" value="1"/>
</dbReference>
<dbReference type="PANTHER" id="PTHR11820">
    <property type="entry name" value="ACYLPYRUVASE"/>
    <property type="match status" value="1"/>
</dbReference>
<reference evidence="5" key="2">
    <citation type="submission" date="2010-04" db="EMBL/GenBank/DDBJ databases">
        <authorList>
            <person name="Buell R."/>
            <person name="Hamilton J."/>
            <person name="Hostetler J."/>
        </authorList>
    </citation>
    <scope>NUCLEOTIDE SEQUENCE [LARGE SCALE GENOMIC DNA]</scope>
    <source>
        <strain evidence="5">DAOM:BR144</strain>
    </source>
</reference>
<keyword evidence="2" id="KW-0479">Metal-binding</keyword>
<dbReference type="EMBL" id="GL376616">
    <property type="status" value="NOT_ANNOTATED_CDS"/>
    <property type="molecule type" value="Genomic_DNA"/>
</dbReference>
<dbReference type="eggNOG" id="KOG1535">
    <property type="taxonomic scope" value="Eukaryota"/>
</dbReference>
<dbReference type="Gene3D" id="3.90.850.10">
    <property type="entry name" value="Fumarylacetoacetase-like, C-terminal domain"/>
    <property type="match status" value="1"/>
</dbReference>
<reference evidence="5" key="1">
    <citation type="journal article" date="2010" name="Genome Biol.">
        <title>Genome sequence of the necrotrophic plant pathogen Pythium ultimum reveals original pathogenicity mechanisms and effector repertoire.</title>
        <authorList>
            <person name="Levesque C.A."/>
            <person name="Brouwer H."/>
            <person name="Cano L."/>
            <person name="Hamilton J.P."/>
            <person name="Holt C."/>
            <person name="Huitema E."/>
            <person name="Raffaele S."/>
            <person name="Robideau G.P."/>
            <person name="Thines M."/>
            <person name="Win J."/>
            <person name="Zerillo M.M."/>
            <person name="Beakes G.W."/>
            <person name="Boore J.L."/>
            <person name="Busam D."/>
            <person name="Dumas B."/>
            <person name="Ferriera S."/>
            <person name="Fuerstenberg S.I."/>
            <person name="Gachon C.M."/>
            <person name="Gaulin E."/>
            <person name="Govers F."/>
            <person name="Grenville-Briggs L."/>
            <person name="Horner N."/>
            <person name="Hostetler J."/>
            <person name="Jiang R.H."/>
            <person name="Johnson J."/>
            <person name="Krajaejun T."/>
            <person name="Lin H."/>
            <person name="Meijer H.J."/>
            <person name="Moore B."/>
            <person name="Morris P."/>
            <person name="Phuntmart V."/>
            <person name="Puiu D."/>
            <person name="Shetty J."/>
            <person name="Stajich J.E."/>
            <person name="Tripathy S."/>
            <person name="Wawra S."/>
            <person name="van West P."/>
            <person name="Whitty B.R."/>
            <person name="Coutinho P.M."/>
            <person name="Henrissat B."/>
            <person name="Martin F."/>
            <person name="Thomas P.D."/>
            <person name="Tyler B.M."/>
            <person name="De Vries R.P."/>
            <person name="Kamoun S."/>
            <person name="Yandell M."/>
            <person name="Tisserat N."/>
            <person name="Buell C.R."/>
        </authorList>
    </citation>
    <scope>NUCLEOTIDE SEQUENCE</scope>
    <source>
        <strain evidence="5">DAOM:BR144</strain>
    </source>
</reference>
<dbReference type="InterPro" id="IPR011234">
    <property type="entry name" value="Fumarylacetoacetase-like_C"/>
</dbReference>
<evidence type="ECO:0000313" key="5">
    <source>
        <dbReference type="Proteomes" id="UP000019132"/>
    </source>
</evidence>
<dbReference type="AlphaFoldDB" id="K3XA11"/>
<dbReference type="HOGENOM" id="CLU_028458_3_1_1"/>
<organism evidence="4 5">
    <name type="scientific">Globisporangium ultimum (strain ATCC 200006 / CBS 805.95 / DAOM BR144)</name>
    <name type="common">Pythium ultimum</name>
    <dbReference type="NCBI Taxonomy" id="431595"/>
    <lineage>
        <taxon>Eukaryota</taxon>
        <taxon>Sar</taxon>
        <taxon>Stramenopiles</taxon>
        <taxon>Oomycota</taxon>
        <taxon>Peronosporomycetes</taxon>
        <taxon>Pythiales</taxon>
        <taxon>Pythiaceae</taxon>
        <taxon>Globisporangium</taxon>
    </lineage>
</organism>
<dbReference type="GO" id="GO:0018773">
    <property type="term" value="F:acetylpyruvate hydrolase activity"/>
    <property type="evidence" value="ECO:0007669"/>
    <property type="project" value="TreeGrafter"/>
</dbReference>
<dbReference type="GO" id="GO:0006107">
    <property type="term" value="P:oxaloacetate metabolic process"/>
    <property type="evidence" value="ECO:0007669"/>
    <property type="project" value="UniProtKB-ARBA"/>
</dbReference>
<comment type="similarity">
    <text evidence="1">Belongs to the FAH family.</text>
</comment>
<dbReference type="Proteomes" id="UP000019132">
    <property type="component" value="Unassembled WGS sequence"/>
</dbReference>
<name>K3XA11_GLOUD</name>
<dbReference type="VEuPathDB" id="FungiDB:PYU1_G014031"/>
<evidence type="ECO:0000259" key="3">
    <source>
        <dbReference type="Pfam" id="PF01557"/>
    </source>
</evidence>
<dbReference type="Pfam" id="PF01557">
    <property type="entry name" value="FAA_hydrolase"/>
    <property type="match status" value="1"/>
</dbReference>
<dbReference type="OMA" id="CNKIVAP"/>
<evidence type="ECO:0000256" key="2">
    <source>
        <dbReference type="ARBA" id="ARBA00022723"/>
    </source>
</evidence>
<dbReference type="GO" id="GO:0050163">
    <property type="term" value="F:oxaloacetate tautomerase activity"/>
    <property type="evidence" value="ECO:0007669"/>
    <property type="project" value="UniProtKB-ARBA"/>
</dbReference>
<evidence type="ECO:0000256" key="1">
    <source>
        <dbReference type="ARBA" id="ARBA00010211"/>
    </source>
</evidence>
<dbReference type="GO" id="GO:0046872">
    <property type="term" value="F:metal ion binding"/>
    <property type="evidence" value="ECO:0007669"/>
    <property type="project" value="UniProtKB-KW"/>
</dbReference>
<proteinExistence type="inferred from homology"/>
<dbReference type="FunFam" id="3.90.850.10:FF:000002">
    <property type="entry name" value="2-hydroxyhepta-2,4-diene-1,7-dioate isomerase"/>
    <property type="match status" value="1"/>
</dbReference>
<accession>K3XA11</accession>
<reference evidence="4" key="3">
    <citation type="submission" date="2015-02" db="UniProtKB">
        <authorList>
            <consortium name="EnsemblProtists"/>
        </authorList>
    </citation>
    <scope>IDENTIFICATION</scope>
    <source>
        <strain evidence="4">DAOM BR144</strain>
    </source>
</reference>